<dbReference type="Gene3D" id="3.30.1490.70">
    <property type="match status" value="1"/>
</dbReference>
<keyword evidence="3 7" id="KW-0436">Ligase</keyword>
<dbReference type="SUPFAM" id="SSF56091">
    <property type="entry name" value="DNA ligase/mRNA capping enzyme, catalytic domain"/>
    <property type="match status" value="1"/>
</dbReference>
<evidence type="ECO:0000259" key="5">
    <source>
        <dbReference type="Pfam" id="PF01068"/>
    </source>
</evidence>
<dbReference type="InterPro" id="IPR044119">
    <property type="entry name" value="Adenylation_LigC-like"/>
</dbReference>
<dbReference type="Gene3D" id="2.40.50.140">
    <property type="entry name" value="Nucleic acid-binding proteins"/>
    <property type="match status" value="1"/>
</dbReference>
<reference evidence="7 8" key="1">
    <citation type="submission" date="2023-12" db="EMBL/GenBank/DDBJ databases">
        <title>the genome sequence of Hyalangium sp. s54d21.</title>
        <authorList>
            <person name="Zhang X."/>
        </authorList>
    </citation>
    <scope>NUCLEOTIDE SEQUENCE [LARGE SCALE GENOMIC DNA]</scope>
    <source>
        <strain evidence="8">s54d21</strain>
    </source>
</reference>
<dbReference type="Pfam" id="PF01068">
    <property type="entry name" value="DNA_ligase_A_M"/>
    <property type="match status" value="1"/>
</dbReference>
<dbReference type="EC" id="6.5.1.1" evidence="2"/>
<evidence type="ECO:0000256" key="1">
    <source>
        <dbReference type="ARBA" id="ARBA00007572"/>
    </source>
</evidence>
<dbReference type="InterPro" id="IPR050191">
    <property type="entry name" value="ATP-dep_DNA_ligase"/>
</dbReference>
<dbReference type="SUPFAM" id="SSF50249">
    <property type="entry name" value="Nucleic acid-binding proteins"/>
    <property type="match status" value="1"/>
</dbReference>
<sequence length="363" mass="40811">MRPTRPAAPASWGPLELPLTPPYPPMEAELEREVPAGDDWQYEPKWDGFRCVAYRDGEYVELQSKAGQPLGRYFPELVAAVRKLRPKRFVVDGEIVIPEEGGFSFDALLQRIHPAASRVAKLAAETPSRLYVFDLLVDSRGQRRTEEPLLQRRRRLESFAVSYLQDTGQIRLSPATRSADVARAWLGSPGMDGVVAKRLSAPYASGERTAMVKVKPQRTADCVVGGFRWAEKREHGVGSLLLGLYDEDGLLHHVGFCSSFSAKAKKELVEPLESLRGGEGFTGKAPGGPSRWSKRDTAWEPLKTQLVVEVAYDYFSQGRFRHGTQFLRWRPEKAPEQCRMEQVLRRRKQVEVPHFEPGEASAP</sequence>
<dbReference type="EMBL" id="JAXIVS010000016">
    <property type="protein sequence ID" value="MDY7231728.1"/>
    <property type="molecule type" value="Genomic_DNA"/>
</dbReference>
<evidence type="ECO:0000256" key="4">
    <source>
        <dbReference type="ARBA" id="ARBA00034003"/>
    </source>
</evidence>
<evidence type="ECO:0000256" key="2">
    <source>
        <dbReference type="ARBA" id="ARBA00012727"/>
    </source>
</evidence>
<dbReference type="Proteomes" id="UP001291309">
    <property type="component" value="Unassembled WGS sequence"/>
</dbReference>
<dbReference type="CDD" id="cd07970">
    <property type="entry name" value="OBF_DNA_ligase_LigC"/>
    <property type="match status" value="1"/>
</dbReference>
<organism evidence="7 8">
    <name type="scientific">Hyalangium rubrum</name>
    <dbReference type="NCBI Taxonomy" id="3103134"/>
    <lineage>
        <taxon>Bacteria</taxon>
        <taxon>Pseudomonadati</taxon>
        <taxon>Myxococcota</taxon>
        <taxon>Myxococcia</taxon>
        <taxon>Myxococcales</taxon>
        <taxon>Cystobacterineae</taxon>
        <taxon>Archangiaceae</taxon>
        <taxon>Hyalangium</taxon>
    </lineage>
</organism>
<dbReference type="PANTHER" id="PTHR45674:SF4">
    <property type="entry name" value="DNA LIGASE 1"/>
    <property type="match status" value="1"/>
</dbReference>
<evidence type="ECO:0000313" key="7">
    <source>
        <dbReference type="EMBL" id="MDY7231728.1"/>
    </source>
</evidence>
<dbReference type="InterPro" id="IPR012309">
    <property type="entry name" value="DNA_ligase_ATP-dep_C"/>
</dbReference>
<evidence type="ECO:0000259" key="6">
    <source>
        <dbReference type="Pfam" id="PF04679"/>
    </source>
</evidence>
<dbReference type="NCBIfam" id="NF006078">
    <property type="entry name" value="PRK08224.1"/>
    <property type="match status" value="1"/>
</dbReference>
<dbReference type="PANTHER" id="PTHR45674">
    <property type="entry name" value="DNA LIGASE 1/3 FAMILY MEMBER"/>
    <property type="match status" value="1"/>
</dbReference>
<feature type="domain" description="DNA ligase ATP-dependent C-terminal" evidence="6">
    <location>
        <begin position="234"/>
        <end position="333"/>
    </location>
</feature>
<dbReference type="InterPro" id="IPR044117">
    <property type="entry name" value="OBF_LigC-like"/>
</dbReference>
<evidence type="ECO:0000256" key="3">
    <source>
        <dbReference type="ARBA" id="ARBA00022598"/>
    </source>
</evidence>
<protein>
    <recommendedName>
        <fullName evidence="2">DNA ligase (ATP)</fullName>
        <ecNumber evidence="2">6.5.1.1</ecNumber>
    </recommendedName>
</protein>
<accession>A0ABU5HE31</accession>
<feature type="domain" description="ATP-dependent DNA ligase family profile" evidence="5">
    <location>
        <begin position="37"/>
        <end position="215"/>
    </location>
</feature>
<comment type="similarity">
    <text evidence="1">Belongs to the ATP-dependent DNA ligase family.</text>
</comment>
<gene>
    <name evidence="7" type="ORF">SYV04_35405</name>
</gene>
<comment type="catalytic activity">
    <reaction evidence="4">
        <text>ATP + (deoxyribonucleotide)n-3'-hydroxyl + 5'-phospho-(deoxyribonucleotide)m = (deoxyribonucleotide)n+m + AMP + diphosphate.</text>
        <dbReference type="EC" id="6.5.1.1"/>
    </reaction>
</comment>
<dbReference type="GO" id="GO:0003910">
    <property type="term" value="F:DNA ligase (ATP) activity"/>
    <property type="evidence" value="ECO:0007669"/>
    <property type="project" value="UniProtKB-EC"/>
</dbReference>
<dbReference type="InterPro" id="IPR012310">
    <property type="entry name" value="DNA_ligase_ATP-dep_cent"/>
</dbReference>
<evidence type="ECO:0000313" key="8">
    <source>
        <dbReference type="Proteomes" id="UP001291309"/>
    </source>
</evidence>
<dbReference type="CDD" id="cd07905">
    <property type="entry name" value="Adenylation_DNA_ligase_LigC"/>
    <property type="match status" value="1"/>
</dbReference>
<keyword evidence="8" id="KW-1185">Reference proteome</keyword>
<dbReference type="RefSeq" id="WP_321550444.1">
    <property type="nucleotide sequence ID" value="NZ_JAXIVS010000016.1"/>
</dbReference>
<dbReference type="Pfam" id="PF04679">
    <property type="entry name" value="DNA_ligase_A_C"/>
    <property type="match status" value="1"/>
</dbReference>
<proteinExistence type="inferred from homology"/>
<comment type="caution">
    <text evidence="7">The sequence shown here is derived from an EMBL/GenBank/DDBJ whole genome shotgun (WGS) entry which is preliminary data.</text>
</comment>
<dbReference type="InterPro" id="IPR012340">
    <property type="entry name" value="NA-bd_OB-fold"/>
</dbReference>
<name>A0ABU5HE31_9BACT</name>
<dbReference type="Gene3D" id="3.30.470.30">
    <property type="entry name" value="DNA ligase/mRNA capping enzyme"/>
    <property type="match status" value="1"/>
</dbReference>